<dbReference type="EMBL" id="JBHSIM010000023">
    <property type="protein sequence ID" value="MFC4833085.1"/>
    <property type="molecule type" value="Genomic_DNA"/>
</dbReference>
<dbReference type="GO" id="GO:0016787">
    <property type="term" value="F:hydrolase activity"/>
    <property type="evidence" value="ECO:0007669"/>
    <property type="project" value="UniProtKB-KW"/>
</dbReference>
<gene>
    <name evidence="2" type="ORF">ACFPEL_11780</name>
</gene>
<name>A0ABV9RH51_9PSEU</name>
<dbReference type="Proteomes" id="UP001595909">
    <property type="component" value="Unassembled WGS sequence"/>
</dbReference>
<comment type="caution">
    <text evidence="2">The sequence shown here is derived from an EMBL/GenBank/DDBJ whole genome shotgun (WGS) entry which is preliminary data.</text>
</comment>
<feature type="domain" description="AB hydrolase-1" evidence="1">
    <location>
        <begin position="37"/>
        <end position="284"/>
    </location>
</feature>
<dbReference type="PRINTS" id="PR00412">
    <property type="entry name" value="EPOXHYDRLASE"/>
</dbReference>
<dbReference type="PRINTS" id="PR00111">
    <property type="entry name" value="ABHYDROLASE"/>
</dbReference>
<dbReference type="InterPro" id="IPR000639">
    <property type="entry name" value="Epox_hydrolase-like"/>
</dbReference>
<dbReference type="PANTHER" id="PTHR43798:SF24">
    <property type="entry name" value="CIS-3-ALKYL-4-ALKYLOXETAN-2-ONE DECARBOXYLASE"/>
    <property type="match status" value="1"/>
</dbReference>
<organism evidence="2 3">
    <name type="scientific">Actinomycetospora chibensis</name>
    <dbReference type="NCBI Taxonomy" id="663606"/>
    <lineage>
        <taxon>Bacteria</taxon>
        <taxon>Bacillati</taxon>
        <taxon>Actinomycetota</taxon>
        <taxon>Actinomycetes</taxon>
        <taxon>Pseudonocardiales</taxon>
        <taxon>Pseudonocardiaceae</taxon>
        <taxon>Actinomycetospora</taxon>
    </lineage>
</organism>
<evidence type="ECO:0000313" key="2">
    <source>
        <dbReference type="EMBL" id="MFC4833085.1"/>
    </source>
</evidence>
<proteinExistence type="predicted"/>
<keyword evidence="2" id="KW-0378">Hydrolase</keyword>
<dbReference type="Gene3D" id="3.40.50.1820">
    <property type="entry name" value="alpha/beta hydrolase"/>
    <property type="match status" value="1"/>
</dbReference>
<reference evidence="3" key="1">
    <citation type="journal article" date="2019" name="Int. J. Syst. Evol. Microbiol.">
        <title>The Global Catalogue of Microorganisms (GCM) 10K type strain sequencing project: providing services to taxonomists for standard genome sequencing and annotation.</title>
        <authorList>
            <consortium name="The Broad Institute Genomics Platform"/>
            <consortium name="The Broad Institute Genome Sequencing Center for Infectious Disease"/>
            <person name="Wu L."/>
            <person name="Ma J."/>
        </authorList>
    </citation>
    <scope>NUCLEOTIDE SEQUENCE [LARGE SCALE GENOMIC DNA]</scope>
    <source>
        <strain evidence="3">CCUG 50347</strain>
    </source>
</reference>
<dbReference type="InterPro" id="IPR000073">
    <property type="entry name" value="AB_hydrolase_1"/>
</dbReference>
<dbReference type="InterPro" id="IPR029058">
    <property type="entry name" value="AB_hydrolase_fold"/>
</dbReference>
<accession>A0ABV9RH51</accession>
<dbReference type="PANTHER" id="PTHR43798">
    <property type="entry name" value="MONOACYLGLYCEROL LIPASE"/>
    <property type="match status" value="1"/>
</dbReference>
<sequence>MTAAATVELDGYPFAPKTVEVNGHVMSYVDEGDPDAPPVLLVHGNPTWSFYYRSLLRSLPGLGRRVIAPDHIGMGRSDKPALGDYPHTLARRVEDLTAFVDALGLSRPISLVVHDWGGPIGLSWAADHPGAVDRIVVLNTGAFPLPHDHGLPWMLRAARLPVVSDVLVRRLNAFSLGALVMGTGQKWLPREARRGLLAPYARPEDRVAVHAFVQDIPLGPDDPAHPVLERLDERLAVLDTLPVQVHWGMKDPVFDGDILAHLEQRLPHAEVHRYPDAGHYVLEDVPGPIVERVGAFLAGPSAEPA</sequence>
<protein>
    <submittedName>
        <fullName evidence="2">Alpha/beta fold hydrolase</fullName>
    </submittedName>
</protein>
<dbReference type="RefSeq" id="WP_274187204.1">
    <property type="nucleotide sequence ID" value="NZ_BAABHN010000023.1"/>
</dbReference>
<dbReference type="SUPFAM" id="SSF53474">
    <property type="entry name" value="alpha/beta-Hydrolases"/>
    <property type="match status" value="1"/>
</dbReference>
<dbReference type="InterPro" id="IPR050266">
    <property type="entry name" value="AB_hydrolase_sf"/>
</dbReference>
<dbReference type="Pfam" id="PF00561">
    <property type="entry name" value="Abhydrolase_1"/>
    <property type="match status" value="1"/>
</dbReference>
<keyword evidence="3" id="KW-1185">Reference proteome</keyword>
<evidence type="ECO:0000313" key="3">
    <source>
        <dbReference type="Proteomes" id="UP001595909"/>
    </source>
</evidence>
<evidence type="ECO:0000259" key="1">
    <source>
        <dbReference type="Pfam" id="PF00561"/>
    </source>
</evidence>